<protein>
    <submittedName>
        <fullName evidence="1">Uncharacterized protein</fullName>
    </submittedName>
</protein>
<dbReference type="EMBL" id="CALNXK010000189">
    <property type="protein sequence ID" value="CAH3174236.1"/>
    <property type="molecule type" value="Genomic_DNA"/>
</dbReference>
<name>A0ABN8R609_9CNID</name>
<sequence length="272" mass="30084">MTQNSSFELNDCLPTTAAVGVYRSCAVCGSTQYVLKLNVFGDVRAVQIGDHNVANVPSAPSSGATLLQTDSDSSNAVSSINVHVVSDDVREPKKKLGQRRLRSSSSSSRSNVFVGEMKLLACQSDSSNLEQALDLFHNCITHLHPLRDDGQWDHFELAAQGLLERNADNLACQTIIYLEKSLALSLQGKLTESENLINDSMKNIPQMSGSIRRLLDVLMDCYMCQVSRRKQFLEQAKMSLSLLISERRRREEARSTKLTKKLLPVVVVSPLT</sequence>
<evidence type="ECO:0000313" key="1">
    <source>
        <dbReference type="EMBL" id="CAH3174236.1"/>
    </source>
</evidence>
<comment type="caution">
    <text evidence="1">The sequence shown here is derived from an EMBL/GenBank/DDBJ whole genome shotgun (WGS) entry which is preliminary data.</text>
</comment>
<dbReference type="Proteomes" id="UP001159405">
    <property type="component" value="Unassembled WGS sequence"/>
</dbReference>
<proteinExistence type="predicted"/>
<evidence type="ECO:0000313" key="2">
    <source>
        <dbReference type="Proteomes" id="UP001159405"/>
    </source>
</evidence>
<gene>
    <name evidence="1" type="ORF">PLOB_00014741</name>
</gene>
<accession>A0ABN8R609</accession>
<reference evidence="1 2" key="1">
    <citation type="submission" date="2022-05" db="EMBL/GenBank/DDBJ databases">
        <authorList>
            <consortium name="Genoscope - CEA"/>
            <person name="William W."/>
        </authorList>
    </citation>
    <scope>NUCLEOTIDE SEQUENCE [LARGE SCALE GENOMIC DNA]</scope>
</reference>
<keyword evidence="2" id="KW-1185">Reference proteome</keyword>
<organism evidence="1 2">
    <name type="scientific">Porites lobata</name>
    <dbReference type="NCBI Taxonomy" id="104759"/>
    <lineage>
        <taxon>Eukaryota</taxon>
        <taxon>Metazoa</taxon>
        <taxon>Cnidaria</taxon>
        <taxon>Anthozoa</taxon>
        <taxon>Hexacorallia</taxon>
        <taxon>Scleractinia</taxon>
        <taxon>Fungiina</taxon>
        <taxon>Poritidae</taxon>
        <taxon>Porites</taxon>
    </lineage>
</organism>